<evidence type="ECO:0000313" key="4">
    <source>
        <dbReference type="EMBL" id="CAK7898884.1"/>
    </source>
</evidence>
<reference evidence="4 5" key="1">
    <citation type="submission" date="2024-01" db="EMBL/GenBank/DDBJ databases">
        <authorList>
            <consortium name="Genoscope - CEA"/>
            <person name="William W."/>
        </authorList>
    </citation>
    <scope>NUCLEOTIDE SEQUENCE [LARGE SCALE GENOMIC DNA]</scope>
    <source>
        <strain evidence="4 5">29B2s-10</strain>
    </source>
</reference>
<dbReference type="EMBL" id="OZ004255">
    <property type="protein sequence ID" value="CAK7898884.1"/>
    <property type="molecule type" value="Genomic_DNA"/>
</dbReference>
<dbReference type="PANTHER" id="PTHR19856">
    <property type="entry name" value="WD-REPEATCONTAINING PROTEIN WDR1"/>
    <property type="match status" value="1"/>
</dbReference>
<evidence type="ECO:0000256" key="3">
    <source>
        <dbReference type="PROSITE-ProRule" id="PRU00221"/>
    </source>
</evidence>
<dbReference type="PROSITE" id="PS50294">
    <property type="entry name" value="WD_REPEATS_REGION"/>
    <property type="match status" value="3"/>
</dbReference>
<keyword evidence="1 3" id="KW-0853">WD repeat</keyword>
<dbReference type="InterPro" id="IPR001680">
    <property type="entry name" value="WD40_rpt"/>
</dbReference>
<dbReference type="SUPFAM" id="SSF50978">
    <property type="entry name" value="WD40 repeat-like"/>
    <property type="match status" value="2"/>
</dbReference>
<feature type="repeat" description="WD" evidence="3">
    <location>
        <begin position="194"/>
        <end position="235"/>
    </location>
</feature>
<dbReference type="PROSITE" id="PS50082">
    <property type="entry name" value="WD_REPEATS_2"/>
    <property type="match status" value="4"/>
</dbReference>
<feature type="repeat" description="WD" evidence="3">
    <location>
        <begin position="530"/>
        <end position="571"/>
    </location>
</feature>
<gene>
    <name evidence="4" type="primary">AIP1</name>
    <name evidence="4" type="ORF">CAAN4_C00144</name>
</gene>
<proteinExistence type="predicted"/>
<dbReference type="InterPro" id="IPR015943">
    <property type="entry name" value="WD40/YVTN_repeat-like_dom_sf"/>
</dbReference>
<dbReference type="Pfam" id="PF00400">
    <property type="entry name" value="WD40"/>
    <property type="match status" value="5"/>
</dbReference>
<dbReference type="PANTHER" id="PTHR19856:SF0">
    <property type="entry name" value="WD REPEAT-CONTAINING PROTEIN 1"/>
    <property type="match status" value="1"/>
</dbReference>
<keyword evidence="5" id="KW-1185">Reference proteome</keyword>
<sequence length="616" mass="66760">MSITPLGLFPPQPATTRAQALRLSYDSKNDRLCYPSGKSVIVRPVDPKSLSPSIQFSKHIYPVTAAAFAPSGNYVASGDESGNVKIWDTSISNDKESFEPPHIKSEFQVLSGPIRSISWDADSQRIIAVGQGKDKFGHCFTWDSGNSIGEIQGHSAAINAVDIKPQRPYRAATVGDDKALVFFNGPPFKFDKSLRDHSNTVRDVRFSPDGKYLASVGSDRLIVIYDGKTGDFIKKIDAAHQGGIFGISWLPNTPDQFVTCSADNTLKTWDVNTEFIESYTISKEVTVQDQQLGVVATPKYLVSLSTNGNLNYFEYSNGTPITVVSGVQTSITATSYDEKLLIGSSDGSLVKISLDSDKNFIAEPSLNAAHSNYVVSVLQTDSGVLTAGWDDTIKLWKDGTLVSTTSLSEQPKKIVKISSSVLVLFESKIEIYSISSEGLTKTTDQSLTFSSSDVSVYGNQILLNNLSKNSVEEFTFSDGSLTQSKSFPALRAAPTLIRISPDGKYAAVADNTGKYTLYNTADASVVTTRWAFHSSKVLDAQWTPDSAFIVSGGLDTGILIYSVARPAKVLKFLLAHQTGVSGLQWTSYDAEKKTATFISTGLDGVVKSWVVDLSVY</sequence>
<protein>
    <submittedName>
        <fullName evidence="4">Actin-interacting protein 1</fullName>
    </submittedName>
</protein>
<keyword evidence="2" id="KW-0677">Repeat</keyword>
<dbReference type="Gene3D" id="2.130.10.10">
    <property type="entry name" value="YVTN repeat-like/Quinoprotein amine dehydrogenase"/>
    <property type="match status" value="2"/>
</dbReference>
<organism evidence="4 5">
    <name type="scientific">[Candida] anglica</name>
    <dbReference type="NCBI Taxonomy" id="148631"/>
    <lineage>
        <taxon>Eukaryota</taxon>
        <taxon>Fungi</taxon>
        <taxon>Dikarya</taxon>
        <taxon>Ascomycota</taxon>
        <taxon>Saccharomycotina</taxon>
        <taxon>Pichiomycetes</taxon>
        <taxon>Debaryomycetaceae</taxon>
        <taxon>Kurtzmaniella</taxon>
    </lineage>
</organism>
<dbReference type="Proteomes" id="UP001497600">
    <property type="component" value="Chromosome C"/>
</dbReference>
<evidence type="ECO:0000313" key="5">
    <source>
        <dbReference type="Proteomes" id="UP001497600"/>
    </source>
</evidence>
<feature type="repeat" description="WD" evidence="3">
    <location>
        <begin position="237"/>
        <end position="273"/>
    </location>
</feature>
<dbReference type="InterPro" id="IPR036322">
    <property type="entry name" value="WD40_repeat_dom_sf"/>
</dbReference>
<accession>A0ABP0E8Q4</accession>
<feature type="repeat" description="WD" evidence="3">
    <location>
        <begin position="56"/>
        <end position="97"/>
    </location>
</feature>
<evidence type="ECO:0000256" key="1">
    <source>
        <dbReference type="ARBA" id="ARBA00022574"/>
    </source>
</evidence>
<name>A0ABP0E8Q4_9ASCO</name>
<dbReference type="SMART" id="SM00320">
    <property type="entry name" value="WD40"/>
    <property type="match status" value="9"/>
</dbReference>
<dbReference type="CDD" id="cd00200">
    <property type="entry name" value="WD40"/>
    <property type="match status" value="1"/>
</dbReference>
<evidence type="ECO:0000256" key="2">
    <source>
        <dbReference type="ARBA" id="ARBA00022737"/>
    </source>
</evidence>